<reference evidence="2 3" key="1">
    <citation type="journal article" date="2018" name="Front. Plant Sci.">
        <title>Red Clover (Trifolium pratense) and Zigzag Clover (T. medium) - A Picture of Genomic Similarities and Differences.</title>
        <authorList>
            <person name="Dluhosova J."/>
            <person name="Istvanek J."/>
            <person name="Nedelnik J."/>
            <person name="Repkova J."/>
        </authorList>
    </citation>
    <scope>NUCLEOTIDE SEQUENCE [LARGE SCALE GENOMIC DNA]</scope>
    <source>
        <strain evidence="3">cv. 10/8</strain>
        <tissue evidence="2">Leaf</tissue>
    </source>
</reference>
<name>A0A392SH90_9FABA</name>
<feature type="transmembrane region" description="Helical" evidence="1">
    <location>
        <begin position="18"/>
        <end position="41"/>
    </location>
</feature>
<evidence type="ECO:0000313" key="3">
    <source>
        <dbReference type="Proteomes" id="UP000265520"/>
    </source>
</evidence>
<protein>
    <submittedName>
        <fullName evidence="2">Uncharacterized protein</fullName>
    </submittedName>
</protein>
<keyword evidence="1" id="KW-0472">Membrane</keyword>
<sequence length="76" mass="9268">MVVMLQEELFRRLSLRNWYAMVMCFLVVMVLLTIAHHRVWFDDDIHKSNNYHHDRTTRRLRAFHGPPLHLRLRAVS</sequence>
<keyword evidence="1" id="KW-1133">Transmembrane helix</keyword>
<accession>A0A392SH90</accession>
<evidence type="ECO:0000313" key="2">
    <source>
        <dbReference type="EMBL" id="MCI47305.1"/>
    </source>
</evidence>
<keyword evidence="3" id="KW-1185">Reference proteome</keyword>
<organism evidence="2 3">
    <name type="scientific">Trifolium medium</name>
    <dbReference type="NCBI Taxonomy" id="97028"/>
    <lineage>
        <taxon>Eukaryota</taxon>
        <taxon>Viridiplantae</taxon>
        <taxon>Streptophyta</taxon>
        <taxon>Embryophyta</taxon>
        <taxon>Tracheophyta</taxon>
        <taxon>Spermatophyta</taxon>
        <taxon>Magnoliopsida</taxon>
        <taxon>eudicotyledons</taxon>
        <taxon>Gunneridae</taxon>
        <taxon>Pentapetalae</taxon>
        <taxon>rosids</taxon>
        <taxon>fabids</taxon>
        <taxon>Fabales</taxon>
        <taxon>Fabaceae</taxon>
        <taxon>Papilionoideae</taxon>
        <taxon>50 kb inversion clade</taxon>
        <taxon>NPAAA clade</taxon>
        <taxon>Hologalegina</taxon>
        <taxon>IRL clade</taxon>
        <taxon>Trifolieae</taxon>
        <taxon>Trifolium</taxon>
    </lineage>
</organism>
<dbReference type="Proteomes" id="UP000265520">
    <property type="component" value="Unassembled WGS sequence"/>
</dbReference>
<comment type="caution">
    <text evidence="2">The sequence shown here is derived from an EMBL/GenBank/DDBJ whole genome shotgun (WGS) entry which is preliminary data.</text>
</comment>
<dbReference type="AlphaFoldDB" id="A0A392SH90"/>
<dbReference type="EMBL" id="LXQA010370600">
    <property type="protein sequence ID" value="MCI47305.1"/>
    <property type="molecule type" value="Genomic_DNA"/>
</dbReference>
<evidence type="ECO:0000256" key="1">
    <source>
        <dbReference type="SAM" id="Phobius"/>
    </source>
</evidence>
<proteinExistence type="predicted"/>
<keyword evidence="1" id="KW-0812">Transmembrane</keyword>